<protein>
    <submittedName>
        <fullName evidence="1">Uncharacterized protein</fullName>
    </submittedName>
</protein>
<name>A0A081A377_PHYNI</name>
<accession>A0A081A377</accession>
<dbReference type="EMBL" id="ANJA01001916">
    <property type="protein sequence ID" value="ETO73338.1"/>
    <property type="molecule type" value="Genomic_DNA"/>
</dbReference>
<comment type="caution">
    <text evidence="1">The sequence shown here is derived from an EMBL/GenBank/DDBJ whole genome shotgun (WGS) entry which is preliminary data.</text>
</comment>
<gene>
    <name evidence="1" type="ORF">F444_10710</name>
</gene>
<reference evidence="1 2" key="1">
    <citation type="submission" date="2013-11" db="EMBL/GenBank/DDBJ databases">
        <title>The Genome Sequence of Phytophthora parasitica P1976.</title>
        <authorList>
            <consortium name="The Broad Institute Genomics Platform"/>
            <person name="Russ C."/>
            <person name="Tyler B."/>
            <person name="Panabieres F."/>
            <person name="Shan W."/>
            <person name="Tripathy S."/>
            <person name="Grunwald N."/>
            <person name="Machado M."/>
            <person name="Johnson C.S."/>
            <person name="Walker B."/>
            <person name="Young S."/>
            <person name="Zeng Q."/>
            <person name="Gargeya S."/>
            <person name="Fitzgerald M."/>
            <person name="Haas B."/>
            <person name="Abouelleil A."/>
            <person name="Allen A.W."/>
            <person name="Alvarado L."/>
            <person name="Arachchi H.M."/>
            <person name="Berlin A.M."/>
            <person name="Chapman S.B."/>
            <person name="Gainer-Dewar J."/>
            <person name="Goldberg J."/>
            <person name="Griggs A."/>
            <person name="Gujja S."/>
            <person name="Hansen M."/>
            <person name="Howarth C."/>
            <person name="Imamovic A."/>
            <person name="Ireland A."/>
            <person name="Larimer J."/>
            <person name="McCowan C."/>
            <person name="Murphy C."/>
            <person name="Pearson M."/>
            <person name="Poon T.W."/>
            <person name="Priest M."/>
            <person name="Roberts A."/>
            <person name="Saif S."/>
            <person name="Shea T."/>
            <person name="Sisk P."/>
            <person name="Sykes S."/>
            <person name="Wortman J."/>
            <person name="Nusbaum C."/>
            <person name="Birren B."/>
        </authorList>
    </citation>
    <scope>NUCLEOTIDE SEQUENCE [LARGE SCALE GENOMIC DNA]</scope>
    <source>
        <strain evidence="1 2">P1976</strain>
    </source>
</reference>
<organism evidence="1 2">
    <name type="scientific">Phytophthora nicotianae P1976</name>
    <dbReference type="NCBI Taxonomy" id="1317066"/>
    <lineage>
        <taxon>Eukaryota</taxon>
        <taxon>Sar</taxon>
        <taxon>Stramenopiles</taxon>
        <taxon>Oomycota</taxon>
        <taxon>Peronosporomycetes</taxon>
        <taxon>Peronosporales</taxon>
        <taxon>Peronosporaceae</taxon>
        <taxon>Phytophthora</taxon>
    </lineage>
</organism>
<dbReference type="Proteomes" id="UP000028582">
    <property type="component" value="Unassembled WGS sequence"/>
</dbReference>
<sequence length="70" mass="7996">MATDTGDLSMERFERSNVDPRCKLCYMIGGWMSWTENYIAVRLDDAVLYLSGSAGWDLGLDHDIPAFRYV</sequence>
<evidence type="ECO:0000313" key="2">
    <source>
        <dbReference type="Proteomes" id="UP000028582"/>
    </source>
</evidence>
<evidence type="ECO:0000313" key="1">
    <source>
        <dbReference type="EMBL" id="ETO73338.1"/>
    </source>
</evidence>
<dbReference type="AlphaFoldDB" id="A0A081A377"/>
<proteinExistence type="predicted"/>